<dbReference type="InParanoid" id="A0A7E5WXC6"/>
<feature type="domain" description="ODAD1 central coiled coil region" evidence="4">
    <location>
        <begin position="2"/>
        <end position="265"/>
    </location>
</feature>
<protein>
    <submittedName>
        <fullName evidence="6">Coiled-coil domain-containing protein 63-like</fullName>
    </submittedName>
</protein>
<evidence type="ECO:0000313" key="5">
    <source>
        <dbReference type="Proteomes" id="UP000322000"/>
    </source>
</evidence>
<evidence type="ECO:0000256" key="2">
    <source>
        <dbReference type="SAM" id="Coils"/>
    </source>
</evidence>
<organism evidence="5 6">
    <name type="scientific">Trichoplusia ni</name>
    <name type="common">Cabbage looper</name>
    <dbReference type="NCBI Taxonomy" id="7111"/>
    <lineage>
        <taxon>Eukaryota</taxon>
        <taxon>Metazoa</taxon>
        <taxon>Ecdysozoa</taxon>
        <taxon>Arthropoda</taxon>
        <taxon>Hexapoda</taxon>
        <taxon>Insecta</taxon>
        <taxon>Pterygota</taxon>
        <taxon>Neoptera</taxon>
        <taxon>Endopterygota</taxon>
        <taxon>Lepidoptera</taxon>
        <taxon>Glossata</taxon>
        <taxon>Ditrysia</taxon>
        <taxon>Noctuoidea</taxon>
        <taxon>Noctuidae</taxon>
        <taxon>Plusiinae</taxon>
        <taxon>Trichoplusia</taxon>
    </lineage>
</organism>
<dbReference type="Pfam" id="PF21773">
    <property type="entry name" value="ODAD1_CC"/>
    <property type="match status" value="1"/>
</dbReference>
<evidence type="ECO:0000259" key="4">
    <source>
        <dbReference type="Pfam" id="PF21773"/>
    </source>
</evidence>
<keyword evidence="5" id="KW-1185">Reference proteome</keyword>
<accession>A0A7E5WXC6</accession>
<name>A0A7E5WXC6_TRINI</name>
<evidence type="ECO:0000256" key="3">
    <source>
        <dbReference type="SAM" id="MobiDB-lite"/>
    </source>
</evidence>
<dbReference type="KEGG" id="tnl:113506527"/>
<dbReference type="RefSeq" id="XP_026745164.1">
    <property type="nucleotide sequence ID" value="XM_026889363.1"/>
</dbReference>
<gene>
    <name evidence="6" type="primary">LOC113506527</name>
</gene>
<dbReference type="InterPro" id="IPR051876">
    <property type="entry name" value="ODA-DC/CCD"/>
</dbReference>
<sequence>MKKFNTVNSENYSMRLEIDRLLRDRQFFNTLWKNQLKRLMDGKAMIIELLEQAISTYDQREEWCSKLDALKEKAAIDYRKHCLEVRELQRQLDHSLKLEEFLRTKGTVRLTAADAKAEAKKLEQQEEEMRIYNNYVNILDAIREFAGEEDVDKLIQEFTRREEENYALFNYINEVCTELKNLSDNVKMLKVNIEEENAKHQAKLYKQQDSIESLRSALEEKRLATASARETCEKSSQVLAMLLQQIHALAVSSDCDSLPLLKLLGKPFDINVTNARLYIKSVEKKILEIVDVIKLDEAIQRQLESKERTPPSSRRRRARAREAAPSHA</sequence>
<dbReference type="InterPro" id="IPR049258">
    <property type="entry name" value="ODAD1_CC"/>
</dbReference>
<dbReference type="Proteomes" id="UP000322000">
    <property type="component" value="Chromosome 18"/>
</dbReference>
<reference evidence="6" key="1">
    <citation type="submission" date="2025-08" db="UniProtKB">
        <authorList>
            <consortium name="RefSeq"/>
        </authorList>
    </citation>
    <scope>IDENTIFICATION</scope>
</reference>
<evidence type="ECO:0000313" key="6">
    <source>
        <dbReference type="RefSeq" id="XP_026745164.1"/>
    </source>
</evidence>
<dbReference type="PANTHER" id="PTHR21694:SF18">
    <property type="entry name" value="COILED-COIL DOMAIN-CONTAINING PROTEIN 63"/>
    <property type="match status" value="1"/>
</dbReference>
<feature type="region of interest" description="Disordered" evidence="3">
    <location>
        <begin position="303"/>
        <end position="328"/>
    </location>
</feature>
<dbReference type="PANTHER" id="PTHR21694">
    <property type="entry name" value="COILED-COIL DOMAIN-CONTAINING PROTEIN 63"/>
    <property type="match status" value="1"/>
</dbReference>
<proteinExistence type="predicted"/>
<feature type="coiled-coil region" evidence="2">
    <location>
        <begin position="105"/>
        <end position="132"/>
    </location>
</feature>
<dbReference type="AlphaFoldDB" id="A0A7E5WXC6"/>
<dbReference type="FunCoup" id="A0A7E5WXC6">
    <property type="interactions" value="6"/>
</dbReference>
<feature type="coiled-coil region" evidence="2">
    <location>
        <begin position="172"/>
        <end position="199"/>
    </location>
</feature>
<dbReference type="OrthoDB" id="6766775at2759"/>
<keyword evidence="1 2" id="KW-0175">Coiled coil</keyword>
<dbReference type="GeneID" id="113506527"/>
<evidence type="ECO:0000256" key="1">
    <source>
        <dbReference type="ARBA" id="ARBA00023054"/>
    </source>
</evidence>